<gene>
    <name evidence="1" type="ORF">RclHR1_26740002</name>
</gene>
<proteinExistence type="predicted"/>
<organism evidence="1 2">
    <name type="scientific">Rhizophagus clarus</name>
    <dbReference type="NCBI Taxonomy" id="94130"/>
    <lineage>
        <taxon>Eukaryota</taxon>
        <taxon>Fungi</taxon>
        <taxon>Fungi incertae sedis</taxon>
        <taxon>Mucoromycota</taxon>
        <taxon>Glomeromycotina</taxon>
        <taxon>Glomeromycetes</taxon>
        <taxon>Glomerales</taxon>
        <taxon>Glomeraceae</taxon>
        <taxon>Rhizophagus</taxon>
    </lineage>
</organism>
<sequence>MSESLDTRTRTKVHCFCKEYNGKLVDLRTKLKHKLKYKLKSNVNNNFGNNYQEGSSNVISSDVVDEDVMECDPILGINNTSPDIIEQLFEDIEQLSEDIEQLSERY</sequence>
<comment type="caution">
    <text evidence="1">The sequence shown here is derived from an EMBL/GenBank/DDBJ whole genome shotgun (WGS) entry which is preliminary data.</text>
</comment>
<accession>A0A2Z6R0Z3</accession>
<protein>
    <submittedName>
        <fullName evidence="1">Uncharacterized protein</fullName>
    </submittedName>
</protein>
<keyword evidence="2" id="KW-1185">Reference proteome</keyword>
<evidence type="ECO:0000313" key="2">
    <source>
        <dbReference type="Proteomes" id="UP000247702"/>
    </source>
</evidence>
<dbReference type="Proteomes" id="UP000247702">
    <property type="component" value="Unassembled WGS sequence"/>
</dbReference>
<dbReference type="EMBL" id="BEXD01001862">
    <property type="protein sequence ID" value="GBB96057.1"/>
    <property type="molecule type" value="Genomic_DNA"/>
</dbReference>
<reference evidence="1 2" key="1">
    <citation type="submission" date="2017-11" db="EMBL/GenBank/DDBJ databases">
        <title>The genome of Rhizophagus clarus HR1 reveals common genetic basis of auxotrophy among arbuscular mycorrhizal fungi.</title>
        <authorList>
            <person name="Kobayashi Y."/>
        </authorList>
    </citation>
    <scope>NUCLEOTIDE SEQUENCE [LARGE SCALE GENOMIC DNA]</scope>
    <source>
        <strain evidence="1 2">HR1</strain>
    </source>
</reference>
<name>A0A2Z6R0Z3_9GLOM</name>
<evidence type="ECO:0000313" key="1">
    <source>
        <dbReference type="EMBL" id="GBB96057.1"/>
    </source>
</evidence>
<dbReference type="AlphaFoldDB" id="A0A2Z6R0Z3"/>